<dbReference type="Proteomes" id="UP000075787">
    <property type="component" value="Unassembled WGS sequence"/>
</dbReference>
<organism evidence="2 3">
    <name type="scientific">Tistrella mobilis</name>
    <dbReference type="NCBI Taxonomy" id="171437"/>
    <lineage>
        <taxon>Bacteria</taxon>
        <taxon>Pseudomonadati</taxon>
        <taxon>Pseudomonadota</taxon>
        <taxon>Alphaproteobacteria</taxon>
        <taxon>Geminicoccales</taxon>
        <taxon>Geminicoccaceae</taxon>
        <taxon>Tistrella</taxon>
    </lineage>
</organism>
<feature type="region of interest" description="Disordered" evidence="1">
    <location>
        <begin position="421"/>
        <end position="452"/>
    </location>
</feature>
<evidence type="ECO:0000313" key="3">
    <source>
        <dbReference type="Proteomes" id="UP000075787"/>
    </source>
</evidence>
<dbReference type="AlphaFoldDB" id="A0A162KSZ8"/>
<feature type="region of interest" description="Disordered" evidence="1">
    <location>
        <begin position="1"/>
        <end position="24"/>
    </location>
</feature>
<dbReference type="GeneID" id="97241676"/>
<dbReference type="EMBL" id="LPZR01000164">
    <property type="protein sequence ID" value="KYO52014.1"/>
    <property type="molecule type" value="Genomic_DNA"/>
</dbReference>
<name>A0A162KSZ8_9PROT</name>
<dbReference type="RefSeq" id="WP_062765295.1">
    <property type="nucleotide sequence ID" value="NZ_CP121045.1"/>
</dbReference>
<evidence type="ECO:0000313" key="2">
    <source>
        <dbReference type="EMBL" id="KYO52014.1"/>
    </source>
</evidence>
<feature type="compositionally biased region" description="Basic and acidic residues" evidence="1">
    <location>
        <begin position="228"/>
        <end position="253"/>
    </location>
</feature>
<evidence type="ECO:0000256" key="1">
    <source>
        <dbReference type="SAM" id="MobiDB-lite"/>
    </source>
</evidence>
<gene>
    <name evidence="2" type="ORF">AUP44_07355</name>
</gene>
<sequence length="452" mass="49747">MAQAVANGPTGTDGRTADTATGGGLDARRLMRQHLADLDRRLAEKSRQGRMQILAWNAYGTRLELLMVSTTHMHEAVARDPFLLVGPRKFSYGRMRRALQLLGLRPIAIELPFTPGTDLPDAAVEAAVRRYGCTEIQYRGIAGFEIRGLSKLDPMQAAQAAAALWGRVVRARQLLTRSGLEIDLASLQSGDTLLLWSRQQGHKPDITLFALMMLVLADATLERMAEAEAKVEADRSEKTEKSADAPRAEREAGAEDGEPEQLGSGLAAAFHVGSQLEVFPPENDRPGTQPVVMGEAVRQLRQMLAVATDDQLLIGDFQAPLVEGPVRQGKIYRMVDTPRFITHAQSLLDRIEGERMGGAALNRLVTYLTGDRLIEGVFTIKRYEIDRPDGRPCGFFNAKCTLHRLNAAPVFLGLQNERIRRAPGRTTTYDSPQPQPQMLWPDDPMPEADAPA</sequence>
<reference evidence="2 3" key="1">
    <citation type="submission" date="2015-12" db="EMBL/GenBank/DDBJ databases">
        <title>Genome sequence of Tistrella mobilis MCCC 1A02139.</title>
        <authorList>
            <person name="Lu L."/>
            <person name="Lai Q."/>
            <person name="Shao Z."/>
            <person name="Qian P."/>
        </authorList>
    </citation>
    <scope>NUCLEOTIDE SEQUENCE [LARGE SCALE GENOMIC DNA]</scope>
    <source>
        <strain evidence="2 3">MCCC 1A02139</strain>
    </source>
</reference>
<protein>
    <submittedName>
        <fullName evidence="2">Uncharacterized protein</fullName>
    </submittedName>
</protein>
<feature type="region of interest" description="Disordered" evidence="1">
    <location>
        <begin position="228"/>
        <end position="261"/>
    </location>
</feature>
<comment type="caution">
    <text evidence="2">The sequence shown here is derived from an EMBL/GenBank/DDBJ whole genome shotgun (WGS) entry which is preliminary data.</text>
</comment>
<proteinExistence type="predicted"/>
<accession>A0A162KSZ8</accession>
<feature type="compositionally biased region" description="Low complexity" evidence="1">
    <location>
        <begin position="10"/>
        <end position="20"/>
    </location>
</feature>